<dbReference type="InterPro" id="IPR055259">
    <property type="entry name" value="YkvP/CgeB_Glyco_trans-like"/>
</dbReference>
<dbReference type="InterPro" id="IPR011990">
    <property type="entry name" value="TPR-like_helical_dom_sf"/>
</dbReference>
<dbReference type="Gene3D" id="1.25.40.10">
    <property type="entry name" value="Tetratricopeptide repeat domain"/>
    <property type="match status" value="1"/>
</dbReference>
<dbReference type="Pfam" id="PF13524">
    <property type="entry name" value="Glyco_trans_1_2"/>
    <property type="match status" value="1"/>
</dbReference>
<sequence>MKKILLKSRRNASGRETAPAELDLLFYRSWYSDLASLSDTRLVMHWRKEGPEEGRHPNLNALLQKELLDPTDLPEDFSPETYVALNPDIKASLPSSYHATHHYLKTGAAQGRPFRFDWQFYVDVHPDLAHLKSKQEAIQHWLQQGRHDGRFPSLNDFLASLGITRSVLPAQLTLDEIHRLNPDEHYPNFSTALKEIATQIPVRKLSISEDSATNANFYLQLALHQERIDSRSRADELYQLSLHFAPTALAHEHLGNLAVNRNESHQAIVHYRHALKLGSRSEWVPQNLAHALSKVHQFDEAIDVLIAATTIQSNLDLLSSKLDDVLYNYWHTQEQAFNCLAISHERDALIETAETSTKFVADAYGRFFTAYSKERKLAAPLCSNRVLIIGTFDLPQCLRYRIEQKVEQLELAGYKATAVNYRDHDRCDELVNFHDVVIFYRVPASIRTIRTIERTRSLGKVTFYDIDDLLIDSVSPPPIESFGGQVSLQVYANLTKDTAAFRAAATLCDFAISSTKPLLDKLSELVRYRTGFLHRNALDDIILKSIKASQNSSGYVNVFYGSGTLAHNSDFIDIALPAIDRLLQNYPNTRLVTIGHLKLPTLFLKKHGDQVVQFHSVLAPKSYLNFLSSVDINLAVLHDDVINDCKSEIKWMEAAHFGIPSIMSKTKNYIDTVEHGVTGFLATSHDEWYEYLEKLTVDASLREKIGAAAQAHIRSTYMPEALSENIVEFLESAVRQHAGI</sequence>
<name>A0A0H2XLK2_BURO1</name>
<dbReference type="SUPFAM" id="SSF53756">
    <property type="entry name" value="UDP-Glycosyltransferase/glycogen phosphorylase"/>
    <property type="match status" value="1"/>
</dbReference>
<gene>
    <name evidence="2" type="ordered locus">Bcen_0291</name>
</gene>
<reference evidence="2" key="1">
    <citation type="submission" date="2006-05" db="EMBL/GenBank/DDBJ databases">
        <title>Complete sequence of chromosome 1 of Burkholderia cenocepacia AU 1054.</title>
        <authorList>
            <consortium name="US DOE Joint Genome Institute"/>
            <person name="Copeland A."/>
            <person name="Lucas S."/>
            <person name="Lapidus A."/>
            <person name="Barry K."/>
            <person name="Detter J.C."/>
            <person name="Glavina del Rio T."/>
            <person name="Hammon N."/>
            <person name="Israni S."/>
            <person name="Dalin E."/>
            <person name="Tice H."/>
            <person name="Pitluck S."/>
            <person name="Chain P."/>
            <person name="Malfatti S."/>
            <person name="Shin M."/>
            <person name="Vergez L."/>
            <person name="Schmutz J."/>
            <person name="Larimer F."/>
            <person name="Land M."/>
            <person name="Hauser L."/>
            <person name="Kyrpides N."/>
            <person name="Lykidis A."/>
            <person name="LiPuma J.J."/>
            <person name="Konstantinidis K."/>
            <person name="Tiedje J.M."/>
            <person name="Richardson P."/>
        </authorList>
    </citation>
    <scope>NUCLEOTIDE SEQUENCE [LARGE SCALE GENOMIC DNA]</scope>
    <source>
        <strain evidence="2">AU 1054</strain>
    </source>
</reference>
<evidence type="ECO:0000313" key="2">
    <source>
        <dbReference type="EMBL" id="ABF75203.1"/>
    </source>
</evidence>
<dbReference type="Gene3D" id="3.40.50.2000">
    <property type="entry name" value="Glycogen Phosphorylase B"/>
    <property type="match status" value="1"/>
</dbReference>
<dbReference type="HOGENOM" id="CLU_374955_0_0_4"/>
<keyword evidence="2" id="KW-0808">Transferase</keyword>
<dbReference type="EMBL" id="CP000378">
    <property type="protein sequence ID" value="ABF75203.1"/>
    <property type="molecule type" value="Genomic_DNA"/>
</dbReference>
<dbReference type="SUPFAM" id="SSF48452">
    <property type="entry name" value="TPR-like"/>
    <property type="match status" value="1"/>
</dbReference>
<accession>A0A0H2XLK2</accession>
<protein>
    <submittedName>
        <fullName evidence="2">Glycosyl transferase, group 1</fullName>
    </submittedName>
</protein>
<dbReference type="GO" id="GO:0016740">
    <property type="term" value="F:transferase activity"/>
    <property type="evidence" value="ECO:0007669"/>
    <property type="project" value="UniProtKB-KW"/>
</dbReference>
<organism evidence="2">
    <name type="scientific">Burkholderia orbicola (strain AU 1054)</name>
    <dbReference type="NCBI Taxonomy" id="331271"/>
    <lineage>
        <taxon>Bacteria</taxon>
        <taxon>Pseudomonadati</taxon>
        <taxon>Pseudomonadota</taxon>
        <taxon>Betaproteobacteria</taxon>
        <taxon>Burkholderiales</taxon>
        <taxon>Burkholderiaceae</taxon>
        <taxon>Burkholderia</taxon>
        <taxon>Burkholderia cepacia complex</taxon>
        <taxon>Burkholderia orbicola</taxon>
    </lineage>
</organism>
<proteinExistence type="predicted"/>
<feature type="domain" description="Spore protein YkvP/CgeB glycosyl transferase-like" evidence="1">
    <location>
        <begin position="607"/>
        <end position="723"/>
    </location>
</feature>
<dbReference type="AlphaFoldDB" id="A0A0H2XLK2"/>
<evidence type="ECO:0000259" key="1">
    <source>
        <dbReference type="Pfam" id="PF13524"/>
    </source>
</evidence>